<evidence type="ECO:0000313" key="2">
    <source>
        <dbReference type="EMBL" id="MCW4164894.1"/>
    </source>
</evidence>
<name>A0AAW5V3R1_9BACT</name>
<dbReference type="EMBL" id="JAPDUM010000001">
    <property type="protein sequence ID" value="MCW4164894.1"/>
    <property type="molecule type" value="Genomic_DNA"/>
</dbReference>
<dbReference type="Proteomes" id="UP001209476">
    <property type="component" value="Unassembled WGS sequence"/>
</dbReference>
<evidence type="ECO:0008006" key="4">
    <source>
        <dbReference type="Google" id="ProtNLM"/>
    </source>
</evidence>
<dbReference type="PROSITE" id="PS51257">
    <property type="entry name" value="PROKAR_LIPOPROTEIN"/>
    <property type="match status" value="1"/>
</dbReference>
<reference evidence="2" key="1">
    <citation type="submission" date="2022-11" db="EMBL/GenBank/DDBJ databases">
        <title>Genomic repertoires linked with pathogenic potency of arthritogenic Prevotella copri isolated from the gut of rheumatoid arthritis patients.</title>
        <authorList>
            <person name="Nii T."/>
            <person name="Maeda Y."/>
            <person name="Motooka D."/>
            <person name="Naito M."/>
            <person name="Matsumoto Y."/>
            <person name="Ogawa T."/>
            <person name="Oguro-Igashira E."/>
            <person name="Kishikawa T."/>
            <person name="Yamashita M."/>
            <person name="Koizumi S."/>
            <person name="Kurakawa T."/>
            <person name="Okumura R."/>
            <person name="Kayama H."/>
            <person name="Murakami M."/>
            <person name="Sakaguchi T."/>
            <person name="Das B."/>
            <person name="Nakamura S."/>
            <person name="Okada Y."/>
            <person name="Kumanogoh A."/>
            <person name="Takeda K."/>
        </authorList>
    </citation>
    <scope>NUCLEOTIDE SEQUENCE</scope>
    <source>
        <strain evidence="2">RA-N001-16</strain>
    </source>
</reference>
<accession>A0AAW5V3R1</accession>
<protein>
    <recommendedName>
        <fullName evidence="4">Lipoprotein</fullName>
    </recommendedName>
</protein>
<sequence length="160" mass="17479">MEKTGILIMLTKVKACVNPLVPLIGVVVSVLLMGCSSKNPPKTSDAPMDTAMIYEDMPQKTSVSKVGIDSSQSTLVSPQKTDATSALDLSINPYYDAGYDQGQEDGYYDGIENTRGDSYDDACRYKGKNRKEYELGYEEGYDAGFDDGFADSDCDSEEEE</sequence>
<gene>
    <name evidence="2" type="ORF">ONS98_06595</name>
</gene>
<evidence type="ECO:0000313" key="3">
    <source>
        <dbReference type="Proteomes" id="UP001209476"/>
    </source>
</evidence>
<dbReference type="AlphaFoldDB" id="A0AAW5V3R1"/>
<evidence type="ECO:0000256" key="1">
    <source>
        <dbReference type="SAM" id="MobiDB-lite"/>
    </source>
</evidence>
<organism evidence="2 3">
    <name type="scientific">Segatella copri</name>
    <dbReference type="NCBI Taxonomy" id="165179"/>
    <lineage>
        <taxon>Bacteria</taxon>
        <taxon>Pseudomonadati</taxon>
        <taxon>Bacteroidota</taxon>
        <taxon>Bacteroidia</taxon>
        <taxon>Bacteroidales</taxon>
        <taxon>Prevotellaceae</taxon>
        <taxon>Segatella</taxon>
    </lineage>
</organism>
<dbReference type="RefSeq" id="WP_264911312.1">
    <property type="nucleotide sequence ID" value="NZ_JAPDUL010000001.1"/>
</dbReference>
<comment type="caution">
    <text evidence="2">The sequence shown here is derived from an EMBL/GenBank/DDBJ whole genome shotgun (WGS) entry which is preliminary data.</text>
</comment>
<proteinExistence type="predicted"/>
<feature type="region of interest" description="Disordered" evidence="1">
    <location>
        <begin position="141"/>
        <end position="160"/>
    </location>
</feature>